<protein>
    <submittedName>
        <fullName evidence="6">Tellurite resistance protein TehA</fullName>
    </submittedName>
</protein>
<gene>
    <name evidence="6" type="primary">tehA</name>
    <name evidence="6" type="ORF">OCOJLMKI_0368</name>
</gene>
<evidence type="ECO:0000256" key="2">
    <source>
        <dbReference type="ARBA" id="ARBA00022692"/>
    </source>
</evidence>
<dbReference type="EMBL" id="BPQP01000006">
    <property type="protein sequence ID" value="GJD93178.1"/>
    <property type="molecule type" value="Genomic_DNA"/>
</dbReference>
<feature type="transmembrane region" description="Helical" evidence="5">
    <location>
        <begin position="130"/>
        <end position="150"/>
    </location>
</feature>
<feature type="transmembrane region" description="Helical" evidence="5">
    <location>
        <begin position="229"/>
        <end position="246"/>
    </location>
</feature>
<dbReference type="Proteomes" id="UP001055125">
    <property type="component" value="Unassembled WGS sequence"/>
</dbReference>
<feature type="transmembrane region" description="Helical" evidence="5">
    <location>
        <begin position="69"/>
        <end position="92"/>
    </location>
</feature>
<evidence type="ECO:0000256" key="4">
    <source>
        <dbReference type="ARBA" id="ARBA00023136"/>
    </source>
</evidence>
<proteinExistence type="predicted"/>
<dbReference type="Pfam" id="PF03595">
    <property type="entry name" value="SLAC1"/>
    <property type="match status" value="1"/>
</dbReference>
<keyword evidence="7" id="KW-1185">Reference proteome</keyword>
<dbReference type="RefSeq" id="WP_238242387.1">
    <property type="nucleotide sequence ID" value="NZ_BPQP01000006.1"/>
</dbReference>
<comment type="subcellular location">
    <subcellularLocation>
        <location evidence="1">Membrane</location>
        <topology evidence="1">Multi-pass membrane protein</topology>
    </subcellularLocation>
</comment>
<evidence type="ECO:0000313" key="6">
    <source>
        <dbReference type="EMBL" id="GJD93178.1"/>
    </source>
</evidence>
<feature type="transmembrane region" description="Helical" evidence="5">
    <location>
        <begin position="315"/>
        <end position="335"/>
    </location>
</feature>
<feature type="transmembrane region" description="Helical" evidence="5">
    <location>
        <begin position="162"/>
        <end position="181"/>
    </location>
</feature>
<evidence type="ECO:0000256" key="1">
    <source>
        <dbReference type="ARBA" id="ARBA00004141"/>
    </source>
</evidence>
<dbReference type="InterPro" id="IPR052951">
    <property type="entry name" value="Tellurite_res_ion_channel"/>
</dbReference>
<sequence>MLQIIEIEQSESVLAAHLVQDQPPLAGGWRQVEALPVGLFAAVMGLTGLSVAWSLAHARYGVPLWLGEAIGLIASAAFVAIAAGYAAKVFIAPHAVQAEYHHPIAGNLFGTPIISLLLLPIPLADFSLTLARALWIIGAVGMTLFAWLIVTRWLSDRQQAAHATPAWIVPVVGLLDVPLALPGLDLPPMQGVMTFALAVGLFFALPIFTLILSRLLFEAPLPAALQPSLLILVAPFAVGFSAYVASTRTIDLFAESLFAVALFLLAVLLPKLAKFGRACPFRVSWWGVSFPLTAAAVAALRVATAQPGPATDGLALALLALATLVIAWLLVRTLIGLARGELRTLAQ</sequence>
<evidence type="ECO:0000256" key="5">
    <source>
        <dbReference type="SAM" id="Phobius"/>
    </source>
</evidence>
<keyword evidence="4 5" id="KW-0472">Membrane</keyword>
<feature type="transmembrane region" description="Helical" evidence="5">
    <location>
        <begin position="37"/>
        <end position="57"/>
    </location>
</feature>
<dbReference type="PANTHER" id="PTHR37955">
    <property type="entry name" value="TELLURITE RESISTANCE PROTEIN TEHA"/>
    <property type="match status" value="1"/>
</dbReference>
<evidence type="ECO:0000313" key="7">
    <source>
        <dbReference type="Proteomes" id="UP001055125"/>
    </source>
</evidence>
<feature type="transmembrane region" description="Helical" evidence="5">
    <location>
        <begin position="193"/>
        <end position="217"/>
    </location>
</feature>
<feature type="transmembrane region" description="Helical" evidence="5">
    <location>
        <begin position="252"/>
        <end position="273"/>
    </location>
</feature>
<name>A0ABQ4RSP4_9HYPH</name>
<feature type="transmembrane region" description="Helical" evidence="5">
    <location>
        <begin position="285"/>
        <end position="303"/>
    </location>
</feature>
<dbReference type="Gene3D" id="1.50.10.150">
    <property type="entry name" value="Voltage-dependent anion channel"/>
    <property type="match status" value="1"/>
</dbReference>
<organism evidence="6 7">
    <name type="scientific">Methylobacterium iners</name>
    <dbReference type="NCBI Taxonomy" id="418707"/>
    <lineage>
        <taxon>Bacteria</taxon>
        <taxon>Pseudomonadati</taxon>
        <taxon>Pseudomonadota</taxon>
        <taxon>Alphaproteobacteria</taxon>
        <taxon>Hyphomicrobiales</taxon>
        <taxon>Methylobacteriaceae</taxon>
        <taxon>Methylobacterium</taxon>
    </lineage>
</organism>
<comment type="caution">
    <text evidence="6">The sequence shown here is derived from an EMBL/GenBank/DDBJ whole genome shotgun (WGS) entry which is preliminary data.</text>
</comment>
<reference evidence="6" key="1">
    <citation type="journal article" date="2021" name="Front. Microbiol.">
        <title>Comprehensive Comparative Genomics and Phenotyping of Methylobacterium Species.</title>
        <authorList>
            <person name="Alessa O."/>
            <person name="Ogura Y."/>
            <person name="Fujitani Y."/>
            <person name="Takami H."/>
            <person name="Hayashi T."/>
            <person name="Sahin N."/>
            <person name="Tani A."/>
        </authorList>
    </citation>
    <scope>NUCLEOTIDE SEQUENCE</scope>
    <source>
        <strain evidence="6">DSM 19015</strain>
    </source>
</reference>
<dbReference type="PANTHER" id="PTHR37955:SF1">
    <property type="entry name" value="DEP DOMAIN-CONTAINING PROTEIN"/>
    <property type="match status" value="1"/>
</dbReference>
<dbReference type="CDD" id="cd09323">
    <property type="entry name" value="TDT_SLAC1_like"/>
    <property type="match status" value="1"/>
</dbReference>
<dbReference type="InterPro" id="IPR004695">
    <property type="entry name" value="SLAC1/Mae1/Ssu1/TehA"/>
</dbReference>
<accession>A0ABQ4RSP4</accession>
<evidence type="ECO:0000256" key="3">
    <source>
        <dbReference type="ARBA" id="ARBA00022989"/>
    </source>
</evidence>
<feature type="transmembrane region" description="Helical" evidence="5">
    <location>
        <begin position="104"/>
        <end position="124"/>
    </location>
</feature>
<keyword evidence="3 5" id="KW-1133">Transmembrane helix</keyword>
<reference evidence="6" key="2">
    <citation type="submission" date="2021-08" db="EMBL/GenBank/DDBJ databases">
        <authorList>
            <person name="Tani A."/>
            <person name="Ola A."/>
            <person name="Ogura Y."/>
            <person name="Katsura K."/>
            <person name="Hayashi T."/>
        </authorList>
    </citation>
    <scope>NUCLEOTIDE SEQUENCE</scope>
    <source>
        <strain evidence="6">DSM 19015</strain>
    </source>
</reference>
<dbReference type="InterPro" id="IPR038665">
    <property type="entry name" value="Voltage-dep_anion_channel_sf"/>
</dbReference>
<keyword evidence="2 5" id="KW-0812">Transmembrane</keyword>